<sequence>MVLELKTQLSSKPWWNRPLWGDKSLLEKLICKFSKPEVSEEAIHLHNQELFNAQRFSDLAKAINRDKFDSQEFLLFVKIKYLLTSNLDGYERLSESAQLLEAALKTKDSLMVLYQTELRYQTYKQQQFSKFVEELLSQELDTEKFRERVKVKLTELLGQIKTEEDKIALQAYVKELNYLSKHELGLKLFLLLKRYYAVDYSILSKIAAIINSLGQKDVQDLKRLVSLVLVNYEVFKKLRKIIGLSEEQNTPETYARLIQYIELSHKYQLTFLKFQELESVLWQWCKHYQAILAIRQQYPPSQYKQPKDFSQEIPGLKIYLKYKNWLSDRKA</sequence>
<keyword evidence="2" id="KW-1185">Reference proteome</keyword>
<dbReference type="EMBL" id="MRCB01000003">
    <property type="protein sequence ID" value="OKH25689.1"/>
    <property type="molecule type" value="Genomic_DNA"/>
</dbReference>
<proteinExistence type="predicted"/>
<name>A0A1U7HQ49_9CYAN</name>
<reference evidence="1 2" key="1">
    <citation type="submission" date="2016-11" db="EMBL/GenBank/DDBJ databases">
        <title>Draft Genome Sequences of Nine Cyanobacterial Strains from Diverse Habitats.</title>
        <authorList>
            <person name="Zhu T."/>
            <person name="Hou S."/>
            <person name="Lu X."/>
            <person name="Hess W.R."/>
        </authorList>
    </citation>
    <scope>NUCLEOTIDE SEQUENCE [LARGE SCALE GENOMIC DNA]</scope>
    <source>
        <strain evidence="1 2">NIES-593</strain>
    </source>
</reference>
<dbReference type="OrthoDB" id="560641at2"/>
<protein>
    <submittedName>
        <fullName evidence="1">Uncharacterized protein</fullName>
    </submittedName>
</protein>
<accession>A0A1U7HQ49</accession>
<dbReference type="AlphaFoldDB" id="A0A1U7HQ49"/>
<evidence type="ECO:0000313" key="2">
    <source>
        <dbReference type="Proteomes" id="UP000186868"/>
    </source>
</evidence>
<comment type="caution">
    <text evidence="1">The sequence shown here is derived from an EMBL/GenBank/DDBJ whole genome shotgun (WGS) entry which is preliminary data.</text>
</comment>
<dbReference type="Proteomes" id="UP000186868">
    <property type="component" value="Unassembled WGS sequence"/>
</dbReference>
<organism evidence="1 2">
    <name type="scientific">Hydrococcus rivularis NIES-593</name>
    <dbReference type="NCBI Taxonomy" id="1921803"/>
    <lineage>
        <taxon>Bacteria</taxon>
        <taxon>Bacillati</taxon>
        <taxon>Cyanobacteriota</taxon>
        <taxon>Cyanophyceae</taxon>
        <taxon>Pleurocapsales</taxon>
        <taxon>Hydrococcaceae</taxon>
        <taxon>Hydrococcus</taxon>
    </lineage>
</organism>
<gene>
    <name evidence="1" type="ORF">NIES593_04080</name>
</gene>
<evidence type="ECO:0000313" key="1">
    <source>
        <dbReference type="EMBL" id="OKH25689.1"/>
    </source>
</evidence>